<feature type="compositionally biased region" description="Polar residues" evidence="1">
    <location>
        <begin position="60"/>
        <end position="78"/>
    </location>
</feature>
<feature type="region of interest" description="Disordered" evidence="1">
    <location>
        <begin position="1"/>
        <end position="40"/>
    </location>
</feature>
<dbReference type="AlphaFoldDB" id="A0A8H3UZY7"/>
<dbReference type="Proteomes" id="UP000433883">
    <property type="component" value="Unassembled WGS sequence"/>
</dbReference>
<name>A0A8H3UZY7_VENIN</name>
<sequence>MTRRIAQREAYESSQSQAQSQSTSHSTRETEEYKVGSKASASGSLNLNIFAGLSGVFGSKKTTTTDTAPDGSSKSVENTDGVGHVKGVGAGTLDAQVNAEAKDYAKKTHAVEEGTEQSQKQGQVQQVNHLGIEG</sequence>
<reference evidence="2 3" key="1">
    <citation type="submission" date="2019-11" db="EMBL/GenBank/DDBJ databases">
        <title>Venturia inaequalis Genome Resource.</title>
        <authorList>
            <person name="Lichtner F.J."/>
        </authorList>
    </citation>
    <scope>NUCLEOTIDE SEQUENCE [LARGE SCALE GENOMIC DNA]</scope>
    <source>
        <strain evidence="2">Bline_iso_100314</strain>
    </source>
</reference>
<evidence type="ECO:0000313" key="2">
    <source>
        <dbReference type="EMBL" id="KAE9979844.1"/>
    </source>
</evidence>
<proteinExistence type="predicted"/>
<feature type="compositionally biased region" description="Basic and acidic residues" evidence="1">
    <location>
        <begin position="1"/>
        <end position="11"/>
    </location>
</feature>
<comment type="caution">
    <text evidence="2">The sequence shown here is derived from an EMBL/GenBank/DDBJ whole genome shotgun (WGS) entry which is preliminary data.</text>
</comment>
<evidence type="ECO:0000256" key="1">
    <source>
        <dbReference type="SAM" id="MobiDB-lite"/>
    </source>
</evidence>
<accession>A0A8H3UZY7</accession>
<feature type="region of interest" description="Disordered" evidence="1">
    <location>
        <begin position="58"/>
        <end position="82"/>
    </location>
</feature>
<evidence type="ECO:0000313" key="3">
    <source>
        <dbReference type="Proteomes" id="UP000433883"/>
    </source>
</evidence>
<feature type="region of interest" description="Disordered" evidence="1">
    <location>
        <begin position="109"/>
        <end position="134"/>
    </location>
</feature>
<feature type="compositionally biased region" description="Low complexity" evidence="1">
    <location>
        <begin position="117"/>
        <end position="126"/>
    </location>
</feature>
<feature type="compositionally biased region" description="Basic and acidic residues" evidence="1">
    <location>
        <begin position="26"/>
        <end position="35"/>
    </location>
</feature>
<feature type="compositionally biased region" description="Low complexity" evidence="1">
    <location>
        <begin position="13"/>
        <end position="25"/>
    </location>
</feature>
<gene>
    <name evidence="2" type="ORF">BLS_009397</name>
</gene>
<dbReference type="EMBL" id="WNWQ01000086">
    <property type="protein sequence ID" value="KAE9979844.1"/>
    <property type="molecule type" value="Genomic_DNA"/>
</dbReference>
<protein>
    <submittedName>
        <fullName evidence="2">Uncharacterized protein</fullName>
    </submittedName>
</protein>
<organism evidence="2 3">
    <name type="scientific">Venturia inaequalis</name>
    <name type="common">Apple scab fungus</name>
    <dbReference type="NCBI Taxonomy" id="5025"/>
    <lineage>
        <taxon>Eukaryota</taxon>
        <taxon>Fungi</taxon>
        <taxon>Dikarya</taxon>
        <taxon>Ascomycota</taxon>
        <taxon>Pezizomycotina</taxon>
        <taxon>Dothideomycetes</taxon>
        <taxon>Pleosporomycetidae</taxon>
        <taxon>Venturiales</taxon>
        <taxon>Venturiaceae</taxon>
        <taxon>Venturia</taxon>
    </lineage>
</organism>